<feature type="transmembrane region" description="Helical" evidence="1">
    <location>
        <begin position="20"/>
        <end position="38"/>
    </location>
</feature>
<organism evidence="2 3">
    <name type="scientific">Candidatus Blackburnbacteria bacterium RIFCSPHIGHO2_01_FULL_43_15b</name>
    <dbReference type="NCBI Taxonomy" id="1797513"/>
    <lineage>
        <taxon>Bacteria</taxon>
        <taxon>Candidatus Blackburniibacteriota</taxon>
    </lineage>
</organism>
<dbReference type="Proteomes" id="UP000177967">
    <property type="component" value="Unassembled WGS sequence"/>
</dbReference>
<protein>
    <recommendedName>
        <fullName evidence="4">General secretion pathway GspH domain-containing protein</fullName>
    </recommendedName>
</protein>
<evidence type="ECO:0000313" key="3">
    <source>
        <dbReference type="Proteomes" id="UP000177967"/>
    </source>
</evidence>
<keyword evidence="1" id="KW-0472">Membrane</keyword>
<dbReference type="InterPro" id="IPR045584">
    <property type="entry name" value="Pilin-like"/>
</dbReference>
<evidence type="ECO:0008006" key="4">
    <source>
        <dbReference type="Google" id="ProtNLM"/>
    </source>
</evidence>
<dbReference type="Gene3D" id="3.30.700.10">
    <property type="entry name" value="Glycoprotein, Type 4 Pilin"/>
    <property type="match status" value="1"/>
</dbReference>
<dbReference type="Pfam" id="PF07963">
    <property type="entry name" value="N_methyl"/>
    <property type="match status" value="1"/>
</dbReference>
<gene>
    <name evidence="2" type="ORF">A2782_01685</name>
</gene>
<dbReference type="InterPro" id="IPR012902">
    <property type="entry name" value="N_methyl_site"/>
</dbReference>
<dbReference type="EMBL" id="MHBW01000035">
    <property type="protein sequence ID" value="OGY07834.1"/>
    <property type="molecule type" value="Genomic_DNA"/>
</dbReference>
<comment type="caution">
    <text evidence="2">The sequence shown here is derived from an EMBL/GenBank/DDBJ whole genome shotgun (WGS) entry which is preliminary data.</text>
</comment>
<name>A0A1G1UXI1_9BACT</name>
<sequence>MSNSPSRAHVNSRGFTLLELMIVFSIMTILFTFGIALYREFARRQALQNFYKEMVVSLALAREKALSGEKPSGCSGTLVGYQVSFSSSSYTVSAVCNSLVPVNTYSAPADISLSGFSSFVYKVLGQGTTLANPLSVTLTQSSTGKSINATITREGMLQ</sequence>
<dbReference type="NCBIfam" id="TIGR02532">
    <property type="entry name" value="IV_pilin_GFxxxE"/>
    <property type="match status" value="1"/>
</dbReference>
<dbReference type="AlphaFoldDB" id="A0A1G1UXI1"/>
<keyword evidence="1" id="KW-1133">Transmembrane helix</keyword>
<accession>A0A1G1UXI1</accession>
<reference evidence="2 3" key="1">
    <citation type="journal article" date="2016" name="Nat. Commun.">
        <title>Thousands of microbial genomes shed light on interconnected biogeochemical processes in an aquifer system.</title>
        <authorList>
            <person name="Anantharaman K."/>
            <person name="Brown C.T."/>
            <person name="Hug L.A."/>
            <person name="Sharon I."/>
            <person name="Castelle C.J."/>
            <person name="Probst A.J."/>
            <person name="Thomas B.C."/>
            <person name="Singh A."/>
            <person name="Wilkins M.J."/>
            <person name="Karaoz U."/>
            <person name="Brodie E.L."/>
            <person name="Williams K.H."/>
            <person name="Hubbard S.S."/>
            <person name="Banfield J.F."/>
        </authorList>
    </citation>
    <scope>NUCLEOTIDE SEQUENCE [LARGE SCALE GENOMIC DNA]</scope>
</reference>
<keyword evidence="1" id="KW-0812">Transmembrane</keyword>
<dbReference type="STRING" id="1797513.A2782_01685"/>
<evidence type="ECO:0000313" key="2">
    <source>
        <dbReference type="EMBL" id="OGY07834.1"/>
    </source>
</evidence>
<evidence type="ECO:0000256" key="1">
    <source>
        <dbReference type="SAM" id="Phobius"/>
    </source>
</evidence>
<proteinExistence type="predicted"/>
<dbReference type="SUPFAM" id="SSF54523">
    <property type="entry name" value="Pili subunits"/>
    <property type="match status" value="1"/>
</dbReference>